<accession>A0AAN1D7R8</accession>
<sequence length="304" mass="34699">MELAVACQDIQQLSLIKGDKGLTALNSVERETYLYIQKCVRSRLGHFSPTRLYFGSEFCQYRIPKETDLKTAYAFAKENGYDFTFVTPYVPEAGMRKLLPLLEWLETEGSGVEVVVSDWGVLYLIVTTFPSLQPVVGRLLNKMIRDPRVAHRYDQTEAPKQAKEVFFHSSFETASFQTFFRRFHVKSVEYDSFIQPVHALKTPLSISLHLGFAVIATGRSCLVGTLHQPKEKKFKGDVSCKQQCRHYAAELINKKPQLGELPVRIFQKGNTAFYKQTFELVEKGLDWAFENGVCRLVVNPKIPV</sequence>
<protein>
    <submittedName>
        <fullName evidence="1">Uncharacterized protein</fullName>
    </submittedName>
</protein>
<dbReference type="RefSeq" id="WP_003249791.1">
    <property type="nucleotide sequence ID" value="NZ_CP012712.1"/>
</dbReference>
<gene>
    <name evidence="1" type="ORF">BCV53_15030</name>
</gene>
<dbReference type="Proteomes" id="UP000093052">
    <property type="component" value="Chromosome"/>
</dbReference>
<dbReference type="EMBL" id="CP016622">
    <property type="protein sequence ID" value="ANZ31291.1"/>
    <property type="molecule type" value="Genomic_DNA"/>
</dbReference>
<evidence type="ECO:0000313" key="1">
    <source>
        <dbReference type="EMBL" id="ANZ31291.1"/>
    </source>
</evidence>
<keyword evidence="2" id="KW-1185">Reference proteome</keyword>
<dbReference type="AlphaFoldDB" id="A0AAN1D7R8"/>
<name>A0AAN1D7R8_PARTM</name>
<organism evidence="1 2">
    <name type="scientific">Parageobacillus thermoglucosidasius</name>
    <name type="common">Geobacillus thermoglucosidasius</name>
    <dbReference type="NCBI Taxonomy" id="1426"/>
    <lineage>
        <taxon>Bacteria</taxon>
        <taxon>Bacillati</taxon>
        <taxon>Bacillota</taxon>
        <taxon>Bacilli</taxon>
        <taxon>Bacillales</taxon>
        <taxon>Anoxybacillaceae</taxon>
        <taxon>Parageobacillus</taxon>
    </lineage>
</organism>
<dbReference type="GeneID" id="56926742"/>
<proteinExistence type="predicted"/>
<dbReference type="KEGG" id="ptl:AOT13_15000"/>
<evidence type="ECO:0000313" key="2">
    <source>
        <dbReference type="Proteomes" id="UP000093052"/>
    </source>
</evidence>
<reference evidence="2" key="1">
    <citation type="journal article" date="2016" name="Genome Announc.">
        <title>Complete Genome Sequence of Geobacillus thermoglucosidasius NCIMB 11955, the Progenitor of a Bioethanol Production Strain.</title>
        <authorList>
            <person name="Sheng L."/>
            <person name="Zhang Y."/>
            <person name="Minton N.P."/>
        </authorList>
    </citation>
    <scope>NUCLEOTIDE SEQUENCE [LARGE SCALE GENOMIC DNA]</scope>
    <source>
        <strain evidence="2">NCIMB 11955</strain>
    </source>
</reference>